<dbReference type="SUPFAM" id="SSF57756">
    <property type="entry name" value="Retrovirus zinc finger-like domains"/>
    <property type="match status" value="1"/>
</dbReference>
<dbReference type="InterPro" id="IPR001878">
    <property type="entry name" value="Znf_CCHC"/>
</dbReference>
<reference evidence="5" key="1">
    <citation type="submission" date="2013-01" db="EMBL/GenBank/DDBJ databases">
        <title>Draft Genome Sequence of a Mulberry Tree, Morus notabilis C.K. Schneid.</title>
        <authorList>
            <person name="He N."/>
            <person name="Zhao S."/>
        </authorList>
    </citation>
    <scope>NUCLEOTIDE SEQUENCE</scope>
</reference>
<feature type="compositionally biased region" description="Pro residues" evidence="2">
    <location>
        <begin position="96"/>
        <end position="106"/>
    </location>
</feature>
<dbReference type="GO" id="GO:0003676">
    <property type="term" value="F:nucleic acid binding"/>
    <property type="evidence" value="ECO:0007669"/>
    <property type="project" value="InterPro"/>
</dbReference>
<dbReference type="AlphaFoldDB" id="W9QPL4"/>
<dbReference type="EMBL" id="KE343506">
    <property type="protein sequence ID" value="EXB31393.1"/>
    <property type="molecule type" value="Genomic_DNA"/>
</dbReference>
<dbReference type="GO" id="GO:0008270">
    <property type="term" value="F:zinc ion binding"/>
    <property type="evidence" value="ECO:0007669"/>
    <property type="project" value="UniProtKB-KW"/>
</dbReference>
<evidence type="ECO:0000259" key="3">
    <source>
        <dbReference type="PROSITE" id="PS50158"/>
    </source>
</evidence>
<feature type="domain" description="CCHC-type" evidence="3">
    <location>
        <begin position="121"/>
        <end position="135"/>
    </location>
</feature>
<evidence type="ECO:0000256" key="2">
    <source>
        <dbReference type="SAM" id="MobiDB-lite"/>
    </source>
</evidence>
<keyword evidence="1" id="KW-0863">Zinc-finger</keyword>
<accession>W9QPL4</accession>
<evidence type="ECO:0000313" key="4">
    <source>
        <dbReference type="EMBL" id="EXB31393.1"/>
    </source>
</evidence>
<feature type="region of interest" description="Disordered" evidence="2">
    <location>
        <begin position="55"/>
        <end position="117"/>
    </location>
</feature>
<dbReference type="PROSITE" id="PS50158">
    <property type="entry name" value="ZF_CCHC"/>
    <property type="match status" value="1"/>
</dbReference>
<dbReference type="Proteomes" id="UP000030645">
    <property type="component" value="Unassembled WGS sequence"/>
</dbReference>
<keyword evidence="5" id="KW-1185">Reference proteome</keyword>
<gene>
    <name evidence="4" type="ORF">L484_014820</name>
</gene>
<proteinExistence type="predicted"/>
<keyword evidence="1" id="KW-0479">Metal-binding</keyword>
<evidence type="ECO:0000256" key="1">
    <source>
        <dbReference type="PROSITE-ProRule" id="PRU00047"/>
    </source>
</evidence>
<name>W9QPL4_9ROSA</name>
<keyword evidence="1" id="KW-0862">Zinc</keyword>
<dbReference type="InterPro" id="IPR036875">
    <property type="entry name" value="Znf_CCHC_sf"/>
</dbReference>
<protein>
    <recommendedName>
        <fullName evidence="3">CCHC-type domain-containing protein</fullName>
    </recommendedName>
</protein>
<sequence length="137" mass="15236">MTALPVQPRRAPTPDSETDEDVLKEAIQDHLALTSIWSLMDTVNLAYRVELQQTKTSGRHQYGKRSFTGPNQDKLKLNTPGTSIGELRPAQRMAKAPPPTNQPAPGNPRTTNPYAKPHPDRCFRCHEVGHRSTNCLA</sequence>
<evidence type="ECO:0000313" key="5">
    <source>
        <dbReference type="Proteomes" id="UP000030645"/>
    </source>
</evidence>
<organism evidence="4 5">
    <name type="scientific">Morus notabilis</name>
    <dbReference type="NCBI Taxonomy" id="981085"/>
    <lineage>
        <taxon>Eukaryota</taxon>
        <taxon>Viridiplantae</taxon>
        <taxon>Streptophyta</taxon>
        <taxon>Embryophyta</taxon>
        <taxon>Tracheophyta</taxon>
        <taxon>Spermatophyta</taxon>
        <taxon>Magnoliopsida</taxon>
        <taxon>eudicotyledons</taxon>
        <taxon>Gunneridae</taxon>
        <taxon>Pentapetalae</taxon>
        <taxon>rosids</taxon>
        <taxon>fabids</taxon>
        <taxon>Rosales</taxon>
        <taxon>Moraceae</taxon>
        <taxon>Moreae</taxon>
        <taxon>Morus</taxon>
    </lineage>
</organism>